<accession>A0A9Q8WC18</accession>
<sequence>MTIAHPPYLPVLSSIHPSSSPLPSPHLPSYQLPTMPGHTLSSHLISPGSSGGNLQRQEIKQQMPQAPNRSKSSLSRGHFWAYCSGTAPYAAYKIHVPTRLSKRAAVRVRVRLRADRAWERHSVTFSTRVRAKNILTITLPDLT</sequence>
<gene>
    <name evidence="2" type="ORF">CLUP02_03300</name>
</gene>
<organism evidence="2 3">
    <name type="scientific">Colletotrichum lupini</name>
    <dbReference type="NCBI Taxonomy" id="145971"/>
    <lineage>
        <taxon>Eukaryota</taxon>
        <taxon>Fungi</taxon>
        <taxon>Dikarya</taxon>
        <taxon>Ascomycota</taxon>
        <taxon>Pezizomycotina</taxon>
        <taxon>Sordariomycetes</taxon>
        <taxon>Hypocreomycetidae</taxon>
        <taxon>Glomerellales</taxon>
        <taxon>Glomerellaceae</taxon>
        <taxon>Colletotrichum</taxon>
        <taxon>Colletotrichum acutatum species complex</taxon>
    </lineage>
</organism>
<evidence type="ECO:0000256" key="1">
    <source>
        <dbReference type="SAM" id="MobiDB-lite"/>
    </source>
</evidence>
<feature type="region of interest" description="Disordered" evidence="1">
    <location>
        <begin position="38"/>
        <end position="72"/>
    </location>
</feature>
<protein>
    <submittedName>
        <fullName evidence="2">Uncharacterized protein</fullName>
    </submittedName>
</protein>
<dbReference type="Proteomes" id="UP000830671">
    <property type="component" value="Chromosome 2"/>
</dbReference>
<dbReference type="EMBL" id="CP019474">
    <property type="protein sequence ID" value="UQC77829.1"/>
    <property type="molecule type" value="Genomic_DNA"/>
</dbReference>
<dbReference type="AlphaFoldDB" id="A0A9Q8WC18"/>
<reference evidence="2" key="1">
    <citation type="journal article" date="2021" name="Mol. Plant Microbe Interact.">
        <title>Complete Genome Sequence of the Plant-Pathogenic Fungus Colletotrichum lupini.</title>
        <authorList>
            <person name="Baroncelli R."/>
            <person name="Pensec F."/>
            <person name="Da Lio D."/>
            <person name="Boufleur T."/>
            <person name="Vicente I."/>
            <person name="Sarrocco S."/>
            <person name="Picot A."/>
            <person name="Baraldi E."/>
            <person name="Sukno S."/>
            <person name="Thon M."/>
            <person name="Le Floch G."/>
        </authorList>
    </citation>
    <scope>NUCLEOTIDE SEQUENCE</scope>
    <source>
        <strain evidence="2">IMI 504893</strain>
    </source>
</reference>
<dbReference type="KEGG" id="clup:CLUP02_03300"/>
<evidence type="ECO:0000313" key="3">
    <source>
        <dbReference type="Proteomes" id="UP000830671"/>
    </source>
</evidence>
<dbReference type="RefSeq" id="XP_049139467.1">
    <property type="nucleotide sequence ID" value="XM_049282324.1"/>
</dbReference>
<evidence type="ECO:0000313" key="2">
    <source>
        <dbReference type="EMBL" id="UQC77829.1"/>
    </source>
</evidence>
<feature type="compositionally biased region" description="Polar residues" evidence="1">
    <location>
        <begin position="39"/>
        <end position="72"/>
    </location>
</feature>
<proteinExistence type="predicted"/>
<name>A0A9Q8WC18_9PEZI</name>
<dbReference type="GeneID" id="73337334"/>
<keyword evidence="3" id="KW-1185">Reference proteome</keyword>